<accession>A0A7K1STJ4</accession>
<name>A0A7K1STJ4_9SPHI</name>
<evidence type="ECO:0008006" key="3">
    <source>
        <dbReference type="Google" id="ProtNLM"/>
    </source>
</evidence>
<dbReference type="InterPro" id="IPR029044">
    <property type="entry name" value="Nucleotide-diphossugar_trans"/>
</dbReference>
<dbReference type="Gene3D" id="3.90.550.10">
    <property type="entry name" value="Spore Coat Polysaccharide Biosynthesis Protein SpsA, Chain A"/>
    <property type="match status" value="1"/>
</dbReference>
<proteinExistence type="predicted"/>
<comment type="caution">
    <text evidence="1">The sequence shown here is derived from an EMBL/GenBank/DDBJ whole genome shotgun (WGS) entry which is preliminary data.</text>
</comment>
<dbReference type="Proteomes" id="UP000462014">
    <property type="component" value="Unassembled WGS sequence"/>
</dbReference>
<sequence length="310" mass="35509">MKTVFTADYSVITFATSKVNYVKFALNCARSVLRSNEIKFYIVTDLRFDLPATLKKSVSIIEAKPEHLDQGTGIKLYIDQYLQTKHTLFIDADCLCYSSLQPAFDVFKGKNVSVVGNLVKAADWCGEEQASTIYKTFGITKLARFNGGVYYILKSTRSTKIFETVREIALDYDQLGFQRIHDNWINEEILISIAMALHKQSPVADNSILMTDLYTDQHTSKLNVLTGYREINNPEPGAALHRSWYPKGKLKPLIVHFGSANLYKYPYISQHFLLNLKAKNVHPRIATVLIMLLIHIPYKSKYWIFSKFNR</sequence>
<dbReference type="RefSeq" id="WP_157564293.1">
    <property type="nucleotide sequence ID" value="NZ_WPIK01000003.1"/>
</dbReference>
<reference evidence="1 2" key="1">
    <citation type="submission" date="2019-12" db="EMBL/GenBank/DDBJ databases">
        <title>Mucilaginibacter sp. HMF7410 genome sequencing and assembly.</title>
        <authorList>
            <person name="Kang H."/>
            <person name="Cha I."/>
            <person name="Kim H."/>
            <person name="Joh K."/>
        </authorList>
    </citation>
    <scope>NUCLEOTIDE SEQUENCE [LARGE SCALE GENOMIC DNA]</scope>
    <source>
        <strain evidence="1 2">HMF7410</strain>
    </source>
</reference>
<evidence type="ECO:0000313" key="2">
    <source>
        <dbReference type="Proteomes" id="UP000462014"/>
    </source>
</evidence>
<gene>
    <name evidence="1" type="ORF">GO621_03645</name>
</gene>
<evidence type="ECO:0000313" key="1">
    <source>
        <dbReference type="EMBL" id="MVN20626.1"/>
    </source>
</evidence>
<dbReference type="AlphaFoldDB" id="A0A7K1STJ4"/>
<keyword evidence="2" id="KW-1185">Reference proteome</keyword>
<dbReference type="EMBL" id="WPIK01000003">
    <property type="protein sequence ID" value="MVN20626.1"/>
    <property type="molecule type" value="Genomic_DNA"/>
</dbReference>
<dbReference type="SUPFAM" id="SSF53448">
    <property type="entry name" value="Nucleotide-diphospho-sugar transferases"/>
    <property type="match status" value="1"/>
</dbReference>
<protein>
    <recommendedName>
        <fullName evidence="3">Glycosyl transferase family 8</fullName>
    </recommendedName>
</protein>
<organism evidence="1 2">
    <name type="scientific">Mucilaginibacter arboris</name>
    <dbReference type="NCBI Taxonomy" id="2682090"/>
    <lineage>
        <taxon>Bacteria</taxon>
        <taxon>Pseudomonadati</taxon>
        <taxon>Bacteroidota</taxon>
        <taxon>Sphingobacteriia</taxon>
        <taxon>Sphingobacteriales</taxon>
        <taxon>Sphingobacteriaceae</taxon>
        <taxon>Mucilaginibacter</taxon>
    </lineage>
</organism>